<sequence length="486" mass="52034">MSLETNDYVVTPATAGEYKLSGQMGIISLALTVLAFSAPLTTVAGYIPVAMMFGGVSTPLMFIIVTAVILIFAIGYTELIAVIKKPGDFYAFISFALGKSTGLGAGLMAAVAYFLILTGVASYFGVATAELVKGVTGLQYPWYYYSIICWAAVALLGYLHVELSAKVLTWVMLAEVIICLFFSGSVIGSGNIAIPVLMPFSVSGLTAEGVNTPFAMLFAVSFFIGFEATSLFRDEVRSPEKTIPRATFGAIIFIGAIYTICAFALIAAYGPEVRTVAQNSPATMFSDALAKFVSPKVSLTVSVLVMTSSFASVLSIHNVLSRYLYNLGTDGAFPRVLRKVHPRHSSPYIASLSVSGLVLLVMMPFIMGGVKPEVLYGQLSGVGTAGIIMLMAVVCIASLVWYFKQGRKSTLNFGKLFFAPAISGSFFIGLTALVMKNFDLLVGGVPGERRWMLFCLLGVMCIGAGLARIYKKTRPDVYARLGRTHM</sequence>
<dbReference type="InterPro" id="IPR050367">
    <property type="entry name" value="APC_superfamily"/>
</dbReference>
<dbReference type="PANTHER" id="PTHR42770:SF16">
    <property type="entry name" value="AMINO ACID PERMEASE"/>
    <property type="match status" value="1"/>
</dbReference>
<feature type="transmembrane region" description="Helical" evidence="6">
    <location>
        <begin position="142"/>
        <end position="161"/>
    </location>
</feature>
<feature type="transmembrane region" description="Helical" evidence="6">
    <location>
        <begin position="168"/>
        <end position="194"/>
    </location>
</feature>
<protein>
    <submittedName>
        <fullName evidence="7">APC family permease</fullName>
    </submittedName>
</protein>
<feature type="transmembrane region" description="Helical" evidence="6">
    <location>
        <begin position="26"/>
        <end position="47"/>
    </location>
</feature>
<dbReference type="Gene3D" id="1.20.1740.10">
    <property type="entry name" value="Amino acid/polyamine transporter I"/>
    <property type="match status" value="1"/>
</dbReference>
<dbReference type="EMBL" id="QYYG01000001">
    <property type="protein sequence ID" value="RJF58841.1"/>
    <property type="molecule type" value="Genomic_DNA"/>
</dbReference>
<dbReference type="Proteomes" id="UP000284338">
    <property type="component" value="Unassembled WGS sequence"/>
</dbReference>
<gene>
    <name evidence="7" type="ORF">D4100_08945</name>
</gene>
<dbReference type="GO" id="GO:0022857">
    <property type="term" value="F:transmembrane transporter activity"/>
    <property type="evidence" value="ECO:0007669"/>
    <property type="project" value="InterPro"/>
</dbReference>
<proteinExistence type="predicted"/>
<evidence type="ECO:0000256" key="6">
    <source>
        <dbReference type="SAM" id="Phobius"/>
    </source>
</evidence>
<dbReference type="PANTHER" id="PTHR42770">
    <property type="entry name" value="AMINO ACID TRANSPORTER-RELATED"/>
    <property type="match status" value="1"/>
</dbReference>
<evidence type="ECO:0000256" key="1">
    <source>
        <dbReference type="ARBA" id="ARBA00004651"/>
    </source>
</evidence>
<feature type="transmembrane region" description="Helical" evidence="6">
    <location>
        <begin position="246"/>
        <end position="269"/>
    </location>
</feature>
<evidence type="ECO:0000256" key="2">
    <source>
        <dbReference type="ARBA" id="ARBA00022475"/>
    </source>
</evidence>
<keyword evidence="8" id="KW-1185">Reference proteome</keyword>
<keyword evidence="4 6" id="KW-1133">Transmembrane helix</keyword>
<evidence type="ECO:0000313" key="8">
    <source>
        <dbReference type="Proteomes" id="UP000284338"/>
    </source>
</evidence>
<keyword evidence="3 6" id="KW-0812">Transmembrane</keyword>
<dbReference type="GO" id="GO:0005886">
    <property type="term" value="C:plasma membrane"/>
    <property type="evidence" value="ECO:0007669"/>
    <property type="project" value="UniProtKB-SubCell"/>
</dbReference>
<dbReference type="RefSeq" id="WP_119804079.1">
    <property type="nucleotide sequence ID" value="NZ_QYYG01000001.1"/>
</dbReference>
<feature type="transmembrane region" description="Helical" evidence="6">
    <location>
        <begin position="415"/>
        <end position="435"/>
    </location>
</feature>
<evidence type="ECO:0000313" key="7">
    <source>
        <dbReference type="EMBL" id="RJF58841.1"/>
    </source>
</evidence>
<dbReference type="AlphaFoldDB" id="A0AA93C021"/>
<dbReference type="Pfam" id="PF13520">
    <property type="entry name" value="AA_permease_2"/>
    <property type="match status" value="1"/>
</dbReference>
<evidence type="ECO:0000256" key="4">
    <source>
        <dbReference type="ARBA" id="ARBA00022989"/>
    </source>
</evidence>
<feature type="transmembrane region" description="Helical" evidence="6">
    <location>
        <begin position="59"/>
        <end position="83"/>
    </location>
</feature>
<evidence type="ECO:0000256" key="5">
    <source>
        <dbReference type="ARBA" id="ARBA00023136"/>
    </source>
</evidence>
<keyword evidence="2" id="KW-1003">Cell membrane</keyword>
<reference evidence="7 8" key="1">
    <citation type="submission" date="2018-09" db="EMBL/GenBank/DDBJ databases">
        <title>Draft genome of a novel serratia sp. strain with antifungal activity.</title>
        <authorList>
            <person name="Dichmann S.I."/>
            <person name="Park B.P."/>
            <person name="Pathiraja D."/>
            <person name="Choi I.-G."/>
            <person name="Stougaard P."/>
            <person name="Hennessy R.C."/>
        </authorList>
    </citation>
    <scope>NUCLEOTIDE SEQUENCE [LARGE SCALE GENOMIC DNA]</scope>
    <source>
        <strain evidence="7 8">S40</strain>
    </source>
</reference>
<organism evidence="7 8">
    <name type="scientific">Serratia inhibens</name>
    <dbReference type="NCBI Taxonomy" id="2338073"/>
    <lineage>
        <taxon>Bacteria</taxon>
        <taxon>Pseudomonadati</taxon>
        <taxon>Pseudomonadota</taxon>
        <taxon>Gammaproteobacteria</taxon>
        <taxon>Enterobacterales</taxon>
        <taxon>Yersiniaceae</taxon>
        <taxon>Serratia</taxon>
    </lineage>
</organism>
<feature type="transmembrane region" description="Helical" evidence="6">
    <location>
        <begin position="379"/>
        <end position="403"/>
    </location>
</feature>
<feature type="transmembrane region" description="Helical" evidence="6">
    <location>
        <begin position="451"/>
        <end position="470"/>
    </location>
</feature>
<comment type="subcellular location">
    <subcellularLocation>
        <location evidence="1">Cell membrane</location>
        <topology evidence="1">Multi-pass membrane protein</topology>
    </subcellularLocation>
</comment>
<dbReference type="PIRSF" id="PIRSF006060">
    <property type="entry name" value="AA_transporter"/>
    <property type="match status" value="1"/>
</dbReference>
<comment type="caution">
    <text evidence="7">The sequence shown here is derived from an EMBL/GenBank/DDBJ whole genome shotgun (WGS) entry which is preliminary data.</text>
</comment>
<feature type="transmembrane region" description="Helical" evidence="6">
    <location>
        <begin position="299"/>
        <end position="325"/>
    </location>
</feature>
<dbReference type="InterPro" id="IPR002293">
    <property type="entry name" value="AA/rel_permease1"/>
</dbReference>
<evidence type="ECO:0000256" key="3">
    <source>
        <dbReference type="ARBA" id="ARBA00022692"/>
    </source>
</evidence>
<name>A0AA93C021_9GAMM</name>
<feature type="transmembrane region" description="Helical" evidence="6">
    <location>
        <begin position="103"/>
        <end position="126"/>
    </location>
</feature>
<keyword evidence="5 6" id="KW-0472">Membrane</keyword>
<feature type="transmembrane region" description="Helical" evidence="6">
    <location>
        <begin position="346"/>
        <end position="367"/>
    </location>
</feature>
<feature type="transmembrane region" description="Helical" evidence="6">
    <location>
        <begin position="214"/>
        <end position="234"/>
    </location>
</feature>
<accession>A0AA93C021</accession>